<evidence type="ECO:0000256" key="2">
    <source>
        <dbReference type="SAM" id="Phobius"/>
    </source>
</evidence>
<feature type="transmembrane region" description="Helical" evidence="2">
    <location>
        <begin position="94"/>
        <end position="114"/>
    </location>
</feature>
<protein>
    <submittedName>
        <fullName evidence="3">Alpha/beta hydrolase-fold protein</fullName>
    </submittedName>
</protein>
<dbReference type="EMBL" id="CP113836">
    <property type="protein sequence ID" value="WAL63315.1"/>
    <property type="molecule type" value="Genomic_DNA"/>
</dbReference>
<organism evidence="3 4">
    <name type="scientific">Amycolatopsis cynarae</name>
    <dbReference type="NCBI Taxonomy" id="2995223"/>
    <lineage>
        <taxon>Bacteria</taxon>
        <taxon>Bacillati</taxon>
        <taxon>Actinomycetota</taxon>
        <taxon>Actinomycetes</taxon>
        <taxon>Pseudonocardiales</taxon>
        <taxon>Pseudonocardiaceae</taxon>
        <taxon>Amycolatopsis</taxon>
    </lineage>
</organism>
<proteinExistence type="predicted"/>
<feature type="transmembrane region" description="Helical" evidence="2">
    <location>
        <begin position="63"/>
        <end position="82"/>
    </location>
</feature>
<dbReference type="Gene3D" id="3.40.50.1820">
    <property type="entry name" value="alpha/beta hydrolase"/>
    <property type="match status" value="1"/>
</dbReference>
<dbReference type="InterPro" id="IPR050583">
    <property type="entry name" value="Mycobacterial_A85_antigen"/>
</dbReference>
<keyword evidence="2" id="KW-0472">Membrane</keyword>
<keyword evidence="2" id="KW-0812">Transmembrane</keyword>
<evidence type="ECO:0000313" key="4">
    <source>
        <dbReference type="Proteomes" id="UP001163203"/>
    </source>
</evidence>
<dbReference type="InterPro" id="IPR000801">
    <property type="entry name" value="Esterase-like"/>
</dbReference>
<dbReference type="Pfam" id="PF00756">
    <property type="entry name" value="Esterase"/>
    <property type="match status" value="1"/>
</dbReference>
<evidence type="ECO:0000313" key="3">
    <source>
        <dbReference type="EMBL" id="WAL63315.1"/>
    </source>
</evidence>
<keyword evidence="2" id="KW-1133">Transmembrane helix</keyword>
<feature type="compositionally biased region" description="Basic and acidic residues" evidence="1">
    <location>
        <begin position="154"/>
        <end position="167"/>
    </location>
</feature>
<accession>A0ABY7ATN5</accession>
<dbReference type="PANTHER" id="PTHR48098:SF6">
    <property type="entry name" value="FERRI-BACILLIBACTIN ESTERASE BESA"/>
    <property type="match status" value="1"/>
</dbReference>
<feature type="region of interest" description="Disordered" evidence="1">
    <location>
        <begin position="136"/>
        <end position="167"/>
    </location>
</feature>
<evidence type="ECO:0000256" key="1">
    <source>
        <dbReference type="SAM" id="MobiDB-lite"/>
    </source>
</evidence>
<dbReference type="RefSeq" id="WP_268441178.1">
    <property type="nucleotide sequence ID" value="NZ_CP113836.1"/>
</dbReference>
<dbReference type="InterPro" id="IPR029058">
    <property type="entry name" value="AB_hydrolase_fold"/>
</dbReference>
<dbReference type="Proteomes" id="UP001163203">
    <property type="component" value="Chromosome"/>
</dbReference>
<gene>
    <name evidence="3" type="ORF">ORV05_20040</name>
</gene>
<name>A0ABY7ATN5_9PSEU</name>
<dbReference type="PANTHER" id="PTHR48098">
    <property type="entry name" value="ENTEROCHELIN ESTERASE-RELATED"/>
    <property type="match status" value="1"/>
</dbReference>
<sequence>MTGVPATWGFTTTGDVVFEAAHNCLQQGASWCGAAPLARVGDPVIPEDVARHVRELGPLESPVIWWTFAGWSVALLAVAVFFRHRRRIGRRAGIAALVCFLLAAVTGVNTYVGYVRTAHDLGRLLQRASGPIAAMGRLLDDGRNGPEEGSGPRQVHDRGGDRPDDLHIEQVELPDPPHAIPSGHTFVLLPPGYAQPENAQRRYPVVYLIHGYPYGGPEDWLTSGDAPTTLRMLYADHAIAPAIVVSVDMTAGQPSRDWECLNVPGGPQLESYLAQTVVPTIDQRYRTVADRGERALGGMSGGGYCALNIGLHHVDQFGSLLIALPYDTLGDDQDLLHGDRNLIEANTPHDYLPTMPFAHPVAVMLAVGTGAPTDVDTAKTIAAAFEARGQEAVVHIEHGFNHTWHTARAALPSLLMFADQRFTPPAAGPSAGPPPTAGPGGPVPPPPGRPSRGHHRDRP</sequence>
<reference evidence="3" key="1">
    <citation type="submission" date="2022-11" db="EMBL/GenBank/DDBJ databases">
        <authorList>
            <person name="Mo P."/>
        </authorList>
    </citation>
    <scope>NUCLEOTIDE SEQUENCE</scope>
    <source>
        <strain evidence="3">HUAS 11-8</strain>
    </source>
</reference>
<dbReference type="GO" id="GO:0016787">
    <property type="term" value="F:hydrolase activity"/>
    <property type="evidence" value="ECO:0007669"/>
    <property type="project" value="UniProtKB-KW"/>
</dbReference>
<feature type="region of interest" description="Disordered" evidence="1">
    <location>
        <begin position="422"/>
        <end position="459"/>
    </location>
</feature>
<keyword evidence="3" id="KW-0378">Hydrolase</keyword>
<dbReference type="SUPFAM" id="SSF53474">
    <property type="entry name" value="alpha/beta-Hydrolases"/>
    <property type="match status" value="1"/>
</dbReference>
<feature type="compositionally biased region" description="Pro residues" evidence="1">
    <location>
        <begin position="431"/>
        <end position="449"/>
    </location>
</feature>
<keyword evidence="4" id="KW-1185">Reference proteome</keyword>